<dbReference type="AlphaFoldDB" id="A0A0R1MBL5"/>
<dbReference type="OrthoDB" id="9804819at2"/>
<name>A0A0R1MBL5_9LACO</name>
<organism evidence="1 2">
    <name type="scientific">Liquorilactobacillus oeni DSM 19972</name>
    <dbReference type="NCBI Taxonomy" id="1423777"/>
    <lineage>
        <taxon>Bacteria</taxon>
        <taxon>Bacillati</taxon>
        <taxon>Bacillota</taxon>
        <taxon>Bacilli</taxon>
        <taxon>Lactobacillales</taxon>
        <taxon>Lactobacillaceae</taxon>
        <taxon>Liquorilactobacillus</taxon>
    </lineage>
</organism>
<keyword evidence="2" id="KW-1185">Reference proteome</keyword>
<protein>
    <submittedName>
        <fullName evidence="1">Uncharacterized protein</fullName>
    </submittedName>
</protein>
<comment type="caution">
    <text evidence="1">The sequence shown here is derived from an EMBL/GenBank/DDBJ whole genome shotgun (WGS) entry which is preliminary data.</text>
</comment>
<proteinExistence type="predicted"/>
<sequence length="76" mass="8928">MDGTTVFDNDDTLGQIYLMSEQNLYSESERLRKLFKTTELLYGSFDHSYAVKLANEFSLDFNQKVWQTFDGLPQYL</sequence>
<evidence type="ECO:0000313" key="2">
    <source>
        <dbReference type="Proteomes" id="UP000051686"/>
    </source>
</evidence>
<evidence type="ECO:0000313" key="1">
    <source>
        <dbReference type="EMBL" id="KRL05623.1"/>
    </source>
</evidence>
<accession>A0A0R1MBL5</accession>
<dbReference type="PATRIC" id="fig|1423777.3.peg.388"/>
<reference evidence="1 2" key="1">
    <citation type="journal article" date="2015" name="Genome Announc.">
        <title>Expanding the biotechnology potential of lactobacilli through comparative genomics of 213 strains and associated genera.</title>
        <authorList>
            <person name="Sun Z."/>
            <person name="Harris H.M."/>
            <person name="McCann A."/>
            <person name="Guo C."/>
            <person name="Argimon S."/>
            <person name="Zhang W."/>
            <person name="Yang X."/>
            <person name="Jeffery I.B."/>
            <person name="Cooney J.C."/>
            <person name="Kagawa T.F."/>
            <person name="Liu W."/>
            <person name="Song Y."/>
            <person name="Salvetti E."/>
            <person name="Wrobel A."/>
            <person name="Rasinkangas P."/>
            <person name="Parkhill J."/>
            <person name="Rea M.C."/>
            <person name="O'Sullivan O."/>
            <person name="Ritari J."/>
            <person name="Douillard F.P."/>
            <person name="Paul Ross R."/>
            <person name="Yang R."/>
            <person name="Briner A.E."/>
            <person name="Felis G.E."/>
            <person name="de Vos W.M."/>
            <person name="Barrangou R."/>
            <person name="Klaenhammer T.R."/>
            <person name="Caufield P.W."/>
            <person name="Cui Y."/>
            <person name="Zhang H."/>
            <person name="O'Toole P.W."/>
        </authorList>
    </citation>
    <scope>NUCLEOTIDE SEQUENCE [LARGE SCALE GENOMIC DNA]</scope>
    <source>
        <strain evidence="1 2">DSM 19972</strain>
    </source>
</reference>
<dbReference type="EMBL" id="AZEH01000020">
    <property type="protein sequence ID" value="KRL05623.1"/>
    <property type="molecule type" value="Genomic_DNA"/>
</dbReference>
<gene>
    <name evidence="1" type="ORF">FD46_GL000367</name>
</gene>
<dbReference type="RefSeq" id="WP_057895368.1">
    <property type="nucleotide sequence ID" value="NZ_AZEH01000020.1"/>
</dbReference>
<dbReference type="STRING" id="1423777.FD46_GL000367"/>
<dbReference type="Proteomes" id="UP000051686">
    <property type="component" value="Unassembled WGS sequence"/>
</dbReference>